<proteinExistence type="predicted"/>
<keyword evidence="6" id="KW-0378">Hydrolase</keyword>
<dbReference type="PANTHER" id="PTHR30249:SF0">
    <property type="entry name" value="PLASTIDAL GLYCOLATE_GLYCERATE TRANSLOCATOR 1, CHLOROPLASTIC"/>
    <property type="match status" value="1"/>
</dbReference>
<reference evidence="6 7" key="1">
    <citation type="submission" date="2018-03" db="EMBL/GenBank/DDBJ databases">
        <title>Genomic Encyclopedia of Archaeal and Bacterial Type Strains, Phase II (KMG-II): from individual species to whole genera.</title>
        <authorList>
            <person name="Goeker M."/>
        </authorList>
    </citation>
    <scope>NUCLEOTIDE SEQUENCE [LARGE SCALE GENOMIC DNA]</scope>
    <source>
        <strain evidence="6 7">DSM 28229</strain>
    </source>
</reference>
<feature type="transmembrane region" description="Helical" evidence="5">
    <location>
        <begin position="65"/>
        <end position="83"/>
    </location>
</feature>
<accession>A0A315Z8J0</accession>
<evidence type="ECO:0000313" key="6">
    <source>
        <dbReference type="EMBL" id="PWJ39346.1"/>
    </source>
</evidence>
<keyword evidence="3 5" id="KW-1133">Transmembrane helix</keyword>
<dbReference type="GO" id="GO:0016787">
    <property type="term" value="F:hydrolase activity"/>
    <property type="evidence" value="ECO:0007669"/>
    <property type="project" value="UniProtKB-KW"/>
</dbReference>
<keyword evidence="2 5" id="KW-0812">Transmembrane</keyword>
<comment type="caution">
    <text evidence="6">The sequence shown here is derived from an EMBL/GenBank/DDBJ whole genome shotgun (WGS) entry which is preliminary data.</text>
</comment>
<organism evidence="6 7">
    <name type="scientific">Sediminitomix flava</name>
    <dbReference type="NCBI Taxonomy" id="379075"/>
    <lineage>
        <taxon>Bacteria</taxon>
        <taxon>Pseudomonadati</taxon>
        <taxon>Bacteroidota</taxon>
        <taxon>Cytophagia</taxon>
        <taxon>Cytophagales</taxon>
        <taxon>Flammeovirgaceae</taxon>
        <taxon>Sediminitomix</taxon>
    </lineage>
</organism>
<feature type="transmembrane region" description="Helical" evidence="5">
    <location>
        <begin position="95"/>
        <end position="117"/>
    </location>
</feature>
<evidence type="ECO:0000256" key="3">
    <source>
        <dbReference type="ARBA" id="ARBA00022989"/>
    </source>
</evidence>
<dbReference type="OrthoDB" id="9811701at2"/>
<dbReference type="PANTHER" id="PTHR30249">
    <property type="entry name" value="PUTATIVE SEROTONIN TRANSPORTER"/>
    <property type="match status" value="1"/>
</dbReference>
<name>A0A315Z8J0_SEDFL</name>
<dbReference type="GO" id="GO:0016020">
    <property type="term" value="C:membrane"/>
    <property type="evidence" value="ECO:0007669"/>
    <property type="project" value="UniProtKB-SubCell"/>
</dbReference>
<dbReference type="Proteomes" id="UP000245535">
    <property type="component" value="Unassembled WGS sequence"/>
</dbReference>
<evidence type="ECO:0000256" key="5">
    <source>
        <dbReference type="SAM" id="Phobius"/>
    </source>
</evidence>
<protein>
    <submittedName>
        <fullName evidence="6">Putative murein hydrolase (TIGR00659 family)</fullName>
    </submittedName>
</protein>
<dbReference type="Pfam" id="PF04172">
    <property type="entry name" value="LrgB"/>
    <property type="match status" value="1"/>
</dbReference>
<keyword evidence="7" id="KW-1185">Reference proteome</keyword>
<comment type="subcellular location">
    <subcellularLocation>
        <location evidence="1">Membrane</location>
        <topology evidence="1">Multi-pass membrane protein</topology>
    </subcellularLocation>
</comment>
<dbReference type="RefSeq" id="WP_109621301.1">
    <property type="nucleotide sequence ID" value="NZ_QGDO01000006.1"/>
</dbReference>
<evidence type="ECO:0000256" key="1">
    <source>
        <dbReference type="ARBA" id="ARBA00004141"/>
    </source>
</evidence>
<dbReference type="AlphaFoldDB" id="A0A315Z8J0"/>
<sequence length="238" mass="24523">MNEIIHSELFAITLTCVVYFASQQLYIRTNNFFLFHPVLISIATIILVLSGLGLEYSDYEAGGKYISGFLGPAVVALGLPLYMQIEEIKKEKKSIITAVVIGSLVGVISGVVVAYALGASKDVLLSLAPKSVTTPIAMSISDTVGGIPALTAVIVVIVGIGGSIIGIPILKAVGIKSPKAIGLAMGAAAHGIGTAQAAQLGKTHAAYGGLALGLCGVCTAIITPYIMPPLLDLLEMLF</sequence>
<feature type="transmembrane region" description="Helical" evidence="5">
    <location>
        <begin position="32"/>
        <end position="53"/>
    </location>
</feature>
<gene>
    <name evidence="6" type="ORF">BC781_106247</name>
</gene>
<evidence type="ECO:0000313" key="7">
    <source>
        <dbReference type="Proteomes" id="UP000245535"/>
    </source>
</evidence>
<evidence type="ECO:0000256" key="4">
    <source>
        <dbReference type="ARBA" id="ARBA00023136"/>
    </source>
</evidence>
<dbReference type="InterPro" id="IPR007300">
    <property type="entry name" value="CidB/LrgB"/>
</dbReference>
<dbReference type="EMBL" id="QGDO01000006">
    <property type="protein sequence ID" value="PWJ39346.1"/>
    <property type="molecule type" value="Genomic_DNA"/>
</dbReference>
<evidence type="ECO:0000256" key="2">
    <source>
        <dbReference type="ARBA" id="ARBA00022692"/>
    </source>
</evidence>
<keyword evidence="4 5" id="KW-0472">Membrane</keyword>
<feature type="transmembrane region" description="Helical" evidence="5">
    <location>
        <begin position="205"/>
        <end position="227"/>
    </location>
</feature>
<feature type="transmembrane region" description="Helical" evidence="5">
    <location>
        <begin position="147"/>
        <end position="170"/>
    </location>
</feature>